<dbReference type="GeneID" id="25979220"/>
<dbReference type="RefSeq" id="XP_014171973.1">
    <property type="nucleotide sequence ID" value="XM_014316498.1"/>
</dbReference>
<protein>
    <recommendedName>
        <fullName evidence="3">endo-1,3(4)-beta-glucanase</fullName>
        <ecNumber evidence="3">3.2.1.6</ecNumber>
    </recommendedName>
</protein>
<feature type="chain" id="PRO_5003260698" description="endo-1,3(4)-beta-glucanase" evidence="6">
    <location>
        <begin position="20"/>
        <end position="339"/>
    </location>
</feature>
<dbReference type="AlphaFoldDB" id="F0XII6"/>
<keyword evidence="4" id="KW-0378">Hydrolase</keyword>
<keyword evidence="5" id="KW-0326">Glycosidase</keyword>
<dbReference type="InterPro" id="IPR013320">
    <property type="entry name" value="ConA-like_dom_sf"/>
</dbReference>
<evidence type="ECO:0000256" key="6">
    <source>
        <dbReference type="SAM" id="SignalP"/>
    </source>
</evidence>
<feature type="domain" description="GH16" evidence="7">
    <location>
        <begin position="15"/>
        <end position="283"/>
    </location>
</feature>
<dbReference type="Pfam" id="PF26113">
    <property type="entry name" value="GH16_XgeA"/>
    <property type="match status" value="1"/>
</dbReference>
<feature type="signal peptide" evidence="6">
    <location>
        <begin position="1"/>
        <end position="19"/>
    </location>
</feature>
<dbReference type="GO" id="GO:0052861">
    <property type="term" value="F:endo-1,3(4)-beta-glucanase activity"/>
    <property type="evidence" value="ECO:0007669"/>
    <property type="project" value="UniProtKB-EC"/>
</dbReference>
<evidence type="ECO:0000313" key="8">
    <source>
        <dbReference type="EMBL" id="EFX02491.1"/>
    </source>
</evidence>
<dbReference type="EMBL" id="GL629771">
    <property type="protein sequence ID" value="EFX02491.1"/>
    <property type="molecule type" value="Genomic_DNA"/>
</dbReference>
<dbReference type="InterPro" id="IPR000757">
    <property type="entry name" value="Beta-glucanase-like"/>
</dbReference>
<evidence type="ECO:0000256" key="4">
    <source>
        <dbReference type="ARBA" id="ARBA00022801"/>
    </source>
</evidence>
<dbReference type="CDD" id="cd02181">
    <property type="entry name" value="GH16_fungal_Lam16A_glucanase"/>
    <property type="match status" value="1"/>
</dbReference>
<dbReference type="InterPro" id="IPR050546">
    <property type="entry name" value="Glycosyl_Hydrlase_16"/>
</dbReference>
<accession>F0XII6</accession>
<dbReference type="HOGENOM" id="CLU_016972_1_1_1"/>
<evidence type="ECO:0000259" key="7">
    <source>
        <dbReference type="PROSITE" id="PS51762"/>
    </source>
</evidence>
<gene>
    <name evidence="8" type="ORF">CMQ_5852</name>
</gene>
<dbReference type="EC" id="3.2.1.6" evidence="3"/>
<dbReference type="FunFam" id="2.60.120.200:FF:000114">
    <property type="entry name" value="Probable endo-1,3(4)-beta-glucanase NFIA_089530"/>
    <property type="match status" value="1"/>
</dbReference>
<dbReference type="PANTHER" id="PTHR10963">
    <property type="entry name" value="GLYCOSYL HYDROLASE-RELATED"/>
    <property type="match status" value="1"/>
</dbReference>
<name>F0XII6_GROCL</name>
<evidence type="ECO:0000256" key="2">
    <source>
        <dbReference type="ARBA" id="ARBA00006865"/>
    </source>
</evidence>
<dbReference type="eggNOG" id="ENOG502QUM3">
    <property type="taxonomic scope" value="Eukaryota"/>
</dbReference>
<evidence type="ECO:0000256" key="3">
    <source>
        <dbReference type="ARBA" id="ARBA00012599"/>
    </source>
</evidence>
<keyword evidence="6" id="KW-0732">Signal</keyword>
<dbReference type="Gene3D" id="2.60.120.200">
    <property type="match status" value="1"/>
</dbReference>
<organism evidence="9">
    <name type="scientific">Grosmannia clavigera (strain kw1407 / UAMH 11150)</name>
    <name type="common">Blue stain fungus</name>
    <name type="synonym">Graphiocladiella clavigera</name>
    <dbReference type="NCBI Taxonomy" id="655863"/>
    <lineage>
        <taxon>Eukaryota</taxon>
        <taxon>Fungi</taxon>
        <taxon>Dikarya</taxon>
        <taxon>Ascomycota</taxon>
        <taxon>Pezizomycotina</taxon>
        <taxon>Sordariomycetes</taxon>
        <taxon>Sordariomycetidae</taxon>
        <taxon>Ophiostomatales</taxon>
        <taxon>Ophiostomataceae</taxon>
        <taxon>Leptographium</taxon>
    </lineage>
</organism>
<dbReference type="OrthoDB" id="192832at2759"/>
<dbReference type="SUPFAM" id="SSF49899">
    <property type="entry name" value="Concanavalin A-like lectins/glucanases"/>
    <property type="match status" value="1"/>
</dbReference>
<dbReference type="STRING" id="655863.F0XII6"/>
<dbReference type="InParanoid" id="F0XII6"/>
<evidence type="ECO:0000256" key="1">
    <source>
        <dbReference type="ARBA" id="ARBA00000124"/>
    </source>
</evidence>
<reference evidence="8 9" key="1">
    <citation type="journal article" date="2011" name="Proc. Natl. Acad. Sci. U.S.A.">
        <title>Genome and transcriptome analyses of the mountain pine beetle-fungal symbiont Grosmannia clavigera, a lodgepole pine pathogen.</title>
        <authorList>
            <person name="DiGuistini S."/>
            <person name="Wang Y."/>
            <person name="Liao N.Y."/>
            <person name="Taylor G."/>
            <person name="Tanguay P."/>
            <person name="Feau N."/>
            <person name="Henrissat B."/>
            <person name="Chan S.K."/>
            <person name="Hesse-Orce U."/>
            <person name="Alamouti S.M."/>
            <person name="Tsui C.K.M."/>
            <person name="Docking R.T."/>
            <person name="Levasseur A."/>
            <person name="Haridas S."/>
            <person name="Robertson G."/>
            <person name="Birol I."/>
            <person name="Holt R.A."/>
            <person name="Marra M.A."/>
            <person name="Hamelin R.C."/>
            <person name="Hirst M."/>
            <person name="Jones S.J.M."/>
            <person name="Bohlmann J."/>
            <person name="Breuil C."/>
        </authorList>
    </citation>
    <scope>NUCLEOTIDE SEQUENCE [LARGE SCALE GENOMIC DNA]</scope>
    <source>
        <strain evidence="9">kw1407 / UAMH 11150</strain>
    </source>
</reference>
<evidence type="ECO:0000256" key="5">
    <source>
        <dbReference type="ARBA" id="ARBA00023295"/>
    </source>
</evidence>
<comment type="catalytic activity">
    <reaction evidence="1">
        <text>Endohydrolysis of (1-&gt;3)- or (1-&gt;4)-linkages in beta-D-glucans when the glucose residue whose reducing group is involved in the linkage to be hydrolyzed is itself substituted at C-3.</text>
        <dbReference type="EC" id="3.2.1.6"/>
    </reaction>
</comment>
<dbReference type="PROSITE" id="PS51762">
    <property type="entry name" value="GH16_2"/>
    <property type="match status" value="1"/>
</dbReference>
<dbReference type="GO" id="GO:0009251">
    <property type="term" value="P:glucan catabolic process"/>
    <property type="evidence" value="ECO:0007669"/>
    <property type="project" value="TreeGrafter"/>
</dbReference>
<comment type="similarity">
    <text evidence="2">Belongs to the glycosyl hydrolase 16 family.</text>
</comment>
<dbReference type="PANTHER" id="PTHR10963:SF24">
    <property type="entry name" value="GLYCOSIDASE C21B10.07-RELATED"/>
    <property type="match status" value="1"/>
</dbReference>
<proteinExistence type="inferred from homology"/>
<keyword evidence="9" id="KW-1185">Reference proteome</keyword>
<evidence type="ECO:0000313" key="9">
    <source>
        <dbReference type="Proteomes" id="UP000007796"/>
    </source>
</evidence>
<dbReference type="Proteomes" id="UP000007796">
    <property type="component" value="Unassembled WGS sequence"/>
</dbReference>
<sequence length="339" mass="35998">MHSRSIALILSLLAASAQATTYSLVDTFDSTNFFSTFDFFSSSDPTNGFVTYTTASEASGSGLAGYVNDMVYLGVDHTTVDPTSGRESTRVTSQSSYTKGLFVADIVHMPVGCGVWPALWTLGPNWPSGGEIDIIEGVNSQTTDEITLHTASGCTMSNTGSSSATKFTTGTETVDCGSDDGYDGCAQSTTDTNNYGTGFNDNGGGVYAMEWTSDFISVWFFSRSSSIASTLTSGSASPDSSTFGTPTARFSGCDIDSFFSDHQIVINTDLCGDWAGNVWSEDATCSAKASTCTTYVQQNPEAFTEAYWLINSIKVYQQSSSSKREAALQTPVKPVPFMA</sequence>